<dbReference type="InterPro" id="IPR014030">
    <property type="entry name" value="Ketoacyl_synth_N"/>
</dbReference>
<dbReference type="Gene3D" id="3.40.47.10">
    <property type="match status" value="4"/>
</dbReference>
<dbReference type="SUPFAM" id="SSF53901">
    <property type="entry name" value="Thiolase-like"/>
    <property type="match status" value="3"/>
</dbReference>
<keyword evidence="2 3" id="KW-0808">Transferase</keyword>
<dbReference type="InterPro" id="IPR014031">
    <property type="entry name" value="Ketoacyl_synth_C"/>
</dbReference>
<dbReference type="InterPro" id="IPR016039">
    <property type="entry name" value="Thiolase-like"/>
</dbReference>
<dbReference type="InterPro" id="IPR000794">
    <property type="entry name" value="Beta-ketoacyl_synthase"/>
</dbReference>
<dbReference type="Pfam" id="PF00109">
    <property type="entry name" value="ketoacyl-synt"/>
    <property type="match status" value="2"/>
</dbReference>
<dbReference type="GO" id="GO:0004315">
    <property type="term" value="F:3-oxoacyl-[acyl-carrier-protein] synthase activity"/>
    <property type="evidence" value="ECO:0007669"/>
    <property type="project" value="TreeGrafter"/>
</dbReference>
<evidence type="ECO:0000259" key="4">
    <source>
        <dbReference type="PROSITE" id="PS52004"/>
    </source>
</evidence>
<evidence type="ECO:0000256" key="2">
    <source>
        <dbReference type="ARBA" id="ARBA00022679"/>
    </source>
</evidence>
<name>A0A1G6GXZ1_9MICO</name>
<evidence type="ECO:0000313" key="5">
    <source>
        <dbReference type="EMBL" id="SDB86811.1"/>
    </source>
</evidence>
<dbReference type="AlphaFoldDB" id="A0A1G6GXZ1"/>
<comment type="similarity">
    <text evidence="1 3">Belongs to the thiolase-like superfamily. Beta-ketoacyl-ACP synthases family.</text>
</comment>
<dbReference type="PROSITE" id="PS52004">
    <property type="entry name" value="KS3_2"/>
    <property type="match status" value="2"/>
</dbReference>
<protein>
    <submittedName>
        <fullName evidence="5">3-oxoacyl-[acyl-carrier-protein] synthase II</fullName>
    </submittedName>
</protein>
<sequence length="800" mass="82494">MTRSDVAVTGVGLLAAVGLDARDSWNAIRRGSSGISRVTSVDASGFISQLAGELPGGADWKGAAPRREGKGMVDRCHAMALDATTEAMASARLGAEEYSLDRVGISFGTSLGGARSGESFHRQWLEQGLRRADASLLRQYPLHSVADDIAEQFGFTGPRTVQSNACAAGAVAIAYGVELIESGHADVVIAGGVDPLAYFSFGGFSCLEALDPLHCAPYTRSSGLNLGEGAGVVVLEKRAAAHARGIPVLAVVRGYGLSADAHHPTAPDPTGRGALRAMKAALDMGGLAPDDVDYVNGHGTGTPANDSTETRAVAQLCPAAPPPLSSTKSMIGHTLGAAGAVEAVTTVLALRDGVLPPTVVPPDAMDAPHGLDIVPAAGRTGTVEVALSNSFAFGGNNASLLLTRDASTAQRERSDPTGRAVLITGAAAIAADAKDSDDVRAALRAWTPAYGARHVTLDGYGDFPVAEIPEKHLTRGVNPQMLRRIDNLGRRAAVVAADLLRERKLSREEASRTGLIFATGTGPLSTVEAFQRELVRTGSGNTRLFPNTVMNAAGGHVALLNRLQGPTATICAGGTSGITALHFATRLIQRGAADRVVVLSADEAPVAMLAAHARIPGFLSRERCLPFQDSGKVFGGAGVALLLEAAEAAPPGRTMGRIEGFGMTGDTSGPGRLDPSSDGWLRAFQEALINAEVTPRGVDLVVSAACGRAAIDNIEAAALRDAGLGAAVVSAPKEIFGDAGSSSALLGVVQALWMGREADADTFGRTVSERRIRPTFRSALVSSYEVGGSYQSVVVRAHDA</sequence>
<organism evidence="5 6">
    <name type="scientific">Microbacterium enclense</name>
    <dbReference type="NCBI Taxonomy" id="993073"/>
    <lineage>
        <taxon>Bacteria</taxon>
        <taxon>Bacillati</taxon>
        <taxon>Actinomycetota</taxon>
        <taxon>Actinomycetes</taxon>
        <taxon>Micrococcales</taxon>
        <taxon>Microbacteriaceae</taxon>
        <taxon>Microbacterium</taxon>
    </lineage>
</organism>
<dbReference type="EMBL" id="FMYG01000001">
    <property type="protein sequence ID" value="SDB86811.1"/>
    <property type="molecule type" value="Genomic_DNA"/>
</dbReference>
<dbReference type="Pfam" id="PF02801">
    <property type="entry name" value="Ketoacyl-synt_C"/>
    <property type="match status" value="2"/>
</dbReference>
<dbReference type="OrthoDB" id="9808669at2"/>
<dbReference type="SMART" id="SM00825">
    <property type="entry name" value="PKS_KS"/>
    <property type="match status" value="1"/>
</dbReference>
<dbReference type="Proteomes" id="UP000183203">
    <property type="component" value="Unassembled WGS sequence"/>
</dbReference>
<evidence type="ECO:0000256" key="3">
    <source>
        <dbReference type="RuleBase" id="RU003694"/>
    </source>
</evidence>
<proteinExistence type="inferred from homology"/>
<dbReference type="RefSeq" id="WP_058231055.1">
    <property type="nucleotide sequence ID" value="NZ_FMYG01000001.1"/>
</dbReference>
<dbReference type="PANTHER" id="PTHR11712">
    <property type="entry name" value="POLYKETIDE SYNTHASE-RELATED"/>
    <property type="match status" value="1"/>
</dbReference>
<feature type="domain" description="Ketosynthase family 3 (KS3)" evidence="4">
    <location>
        <begin position="3"/>
        <end position="404"/>
    </location>
</feature>
<evidence type="ECO:0000256" key="1">
    <source>
        <dbReference type="ARBA" id="ARBA00008467"/>
    </source>
</evidence>
<dbReference type="CDD" id="cd00834">
    <property type="entry name" value="KAS_I_II"/>
    <property type="match status" value="1"/>
</dbReference>
<dbReference type="GO" id="GO:0006633">
    <property type="term" value="P:fatty acid biosynthetic process"/>
    <property type="evidence" value="ECO:0007669"/>
    <property type="project" value="TreeGrafter"/>
</dbReference>
<dbReference type="STRING" id="993073.AS029_02850"/>
<feature type="domain" description="Ketosynthase family 3 (KS3)" evidence="4">
    <location>
        <begin position="418"/>
        <end position="797"/>
    </location>
</feature>
<gene>
    <name evidence="5" type="ORF">SAMN05216418_0811</name>
</gene>
<accession>A0A1G6GXZ1</accession>
<dbReference type="InterPro" id="IPR020841">
    <property type="entry name" value="PKS_Beta-ketoAc_synthase_dom"/>
</dbReference>
<reference evidence="5 6" key="1">
    <citation type="submission" date="2016-09" db="EMBL/GenBank/DDBJ databases">
        <authorList>
            <person name="Capua I."/>
            <person name="De Benedictis P."/>
            <person name="Joannis T."/>
            <person name="Lombin L.H."/>
            <person name="Cattoli G."/>
        </authorList>
    </citation>
    <scope>NUCLEOTIDE SEQUENCE [LARGE SCALE GENOMIC DNA]</scope>
    <source>
        <strain evidence="5 6">NIO-1002</strain>
    </source>
</reference>
<dbReference type="PANTHER" id="PTHR11712:SF336">
    <property type="entry name" value="3-OXOACYL-[ACYL-CARRIER-PROTEIN] SYNTHASE, MITOCHONDRIAL"/>
    <property type="match status" value="1"/>
</dbReference>
<evidence type="ECO:0000313" key="6">
    <source>
        <dbReference type="Proteomes" id="UP000183203"/>
    </source>
</evidence>